<name>A0A941FCW9_9ACTN</name>
<protein>
    <submittedName>
        <fullName evidence="2">Uncharacterized protein</fullName>
    </submittedName>
</protein>
<keyword evidence="3" id="KW-1185">Reference proteome</keyword>
<comment type="caution">
    <text evidence="2">The sequence shown here is derived from an EMBL/GenBank/DDBJ whole genome shotgun (WGS) entry which is preliminary data.</text>
</comment>
<keyword evidence="1" id="KW-1133">Transmembrane helix</keyword>
<proteinExistence type="predicted"/>
<reference evidence="2 3" key="1">
    <citation type="submission" date="2021-04" db="EMBL/GenBank/DDBJ databases">
        <title>Characterization of the biosynthetic gene cluster of new lipopeptides with antitumor activity in the genome of the marine Streptomyces PHM034.</title>
        <authorList>
            <person name="Ceniceros A."/>
            <person name="Canedo L."/>
            <person name="Mendez C."/>
            <person name="Olano C."/>
            <person name="Schleissner C."/>
            <person name="Cuevas C."/>
            <person name="De La Calle F."/>
            <person name="Salas J.A."/>
        </authorList>
    </citation>
    <scope>NUCLEOTIDE SEQUENCE [LARGE SCALE GENOMIC DNA]</scope>
    <source>
        <strain evidence="2 3">PHM034</strain>
    </source>
</reference>
<organism evidence="2 3">
    <name type="scientific">Streptomyces tuirus</name>
    <dbReference type="NCBI Taxonomy" id="68278"/>
    <lineage>
        <taxon>Bacteria</taxon>
        <taxon>Bacillati</taxon>
        <taxon>Actinomycetota</taxon>
        <taxon>Actinomycetes</taxon>
        <taxon>Kitasatosporales</taxon>
        <taxon>Streptomycetaceae</taxon>
        <taxon>Streptomyces</taxon>
    </lineage>
</organism>
<keyword evidence="1" id="KW-0812">Transmembrane</keyword>
<evidence type="ECO:0000313" key="2">
    <source>
        <dbReference type="EMBL" id="MBR8641514.1"/>
    </source>
</evidence>
<feature type="transmembrane region" description="Helical" evidence="1">
    <location>
        <begin position="43"/>
        <end position="60"/>
    </location>
</feature>
<dbReference type="Proteomes" id="UP000682308">
    <property type="component" value="Unassembled WGS sequence"/>
</dbReference>
<sequence>MGSSFRYWAERIVLGLTATVGIAVTLADQVDLLDGLAGDTVPKLTLLILSTVTLFLLFEIDRLKALDNISTQLSKLDIDALARDLRHDHFGGVTRVHRRFPEETFEGFLNGAGREVTILQTWIPNVHRFESALKQAIVDRRVRVRVLLLHPSSPVADLRNEALRGLRDPALEEDVQAGVARCLSTLASLFQSVRDDDRPRLQVRVYQALPSIAVYKADEHYLVSSFLHGRLAIDSTQLEIEGNGTVLGREIQQELDTLWRIGRDVDLDDWRRSVDTSL</sequence>
<dbReference type="AlphaFoldDB" id="A0A941FCW9"/>
<gene>
    <name evidence="2" type="ORF">KEF29_24785</name>
</gene>
<dbReference type="EMBL" id="JAGTPG010000002">
    <property type="protein sequence ID" value="MBR8641514.1"/>
    <property type="molecule type" value="Genomic_DNA"/>
</dbReference>
<evidence type="ECO:0000256" key="1">
    <source>
        <dbReference type="SAM" id="Phobius"/>
    </source>
</evidence>
<keyword evidence="1" id="KW-0472">Membrane</keyword>
<evidence type="ECO:0000313" key="3">
    <source>
        <dbReference type="Proteomes" id="UP000682308"/>
    </source>
</evidence>
<accession>A0A941FCW9</accession>